<evidence type="ECO:0000256" key="10">
    <source>
        <dbReference type="SAM" id="Coils"/>
    </source>
</evidence>
<comment type="subcellular location">
    <subcellularLocation>
        <location evidence="1">Cytoplasm</location>
        <location evidence="1">Cytoskeleton</location>
    </subcellularLocation>
</comment>
<dbReference type="AlphaFoldDB" id="A0A8H7ZQP7"/>
<evidence type="ECO:0000256" key="5">
    <source>
        <dbReference type="ARBA" id="ARBA00022840"/>
    </source>
</evidence>
<evidence type="ECO:0000259" key="12">
    <source>
        <dbReference type="PROSITE" id="PS50067"/>
    </source>
</evidence>
<evidence type="ECO:0000256" key="11">
    <source>
        <dbReference type="SAM" id="MobiDB-lite"/>
    </source>
</evidence>
<feature type="region of interest" description="Disordered" evidence="11">
    <location>
        <begin position="105"/>
        <end position="158"/>
    </location>
</feature>
<feature type="compositionally biased region" description="Basic and acidic residues" evidence="11">
    <location>
        <begin position="123"/>
        <end position="139"/>
    </location>
</feature>
<comment type="caution">
    <text evidence="8">Lacks conserved residue(s) required for the propagation of feature annotation.</text>
</comment>
<dbReference type="InterPro" id="IPR036961">
    <property type="entry name" value="Kinesin_motor_dom_sf"/>
</dbReference>
<dbReference type="PROSITE" id="PS00411">
    <property type="entry name" value="KINESIN_MOTOR_1"/>
    <property type="match status" value="1"/>
</dbReference>
<dbReference type="GO" id="GO:0008574">
    <property type="term" value="F:plus-end-directed microtubule motor activity"/>
    <property type="evidence" value="ECO:0007669"/>
    <property type="project" value="TreeGrafter"/>
</dbReference>
<dbReference type="GO" id="GO:0051231">
    <property type="term" value="P:spindle elongation"/>
    <property type="evidence" value="ECO:0007669"/>
    <property type="project" value="TreeGrafter"/>
</dbReference>
<keyword evidence="2" id="KW-0963">Cytoplasm</keyword>
<dbReference type="PANTHER" id="PTHR47970">
    <property type="entry name" value="KINESIN-LIKE PROTEIN KIF11"/>
    <property type="match status" value="1"/>
</dbReference>
<dbReference type="InterPro" id="IPR047149">
    <property type="entry name" value="KIF11-like"/>
</dbReference>
<dbReference type="OrthoDB" id="3176171at2759"/>
<evidence type="ECO:0000256" key="3">
    <source>
        <dbReference type="ARBA" id="ARBA00022701"/>
    </source>
</evidence>
<comment type="similarity">
    <text evidence="8 9">Belongs to the TRAFAC class myosin-kinesin ATPase superfamily. Kinesin family.</text>
</comment>
<name>A0A8H7ZQP7_9FUNG</name>
<keyword evidence="6 9" id="KW-0505">Motor protein</keyword>
<keyword evidence="7" id="KW-0206">Cytoskeleton</keyword>
<dbReference type="InterPro" id="IPR001752">
    <property type="entry name" value="Kinesin_motor_dom"/>
</dbReference>
<evidence type="ECO:0000313" key="13">
    <source>
        <dbReference type="EMBL" id="KAG5457412.1"/>
    </source>
</evidence>
<dbReference type="GO" id="GO:0008017">
    <property type="term" value="F:microtubule binding"/>
    <property type="evidence" value="ECO:0007669"/>
    <property type="project" value="InterPro"/>
</dbReference>
<evidence type="ECO:0000256" key="4">
    <source>
        <dbReference type="ARBA" id="ARBA00022741"/>
    </source>
</evidence>
<dbReference type="GO" id="GO:0090307">
    <property type="term" value="P:mitotic spindle assembly"/>
    <property type="evidence" value="ECO:0007669"/>
    <property type="project" value="TreeGrafter"/>
</dbReference>
<feature type="compositionally biased region" description="Basic and acidic residues" evidence="11">
    <location>
        <begin position="147"/>
        <end position="158"/>
    </location>
</feature>
<dbReference type="GO" id="GO:0007018">
    <property type="term" value="P:microtubule-based movement"/>
    <property type="evidence" value="ECO:0007669"/>
    <property type="project" value="InterPro"/>
</dbReference>
<keyword evidence="4 9" id="KW-0547">Nucleotide-binding</keyword>
<sequence length="289" mass="33039">MKETTPDSEDLLCVTASRFNFAVLCASSCSEFSTQIRSIGKLNFVDLAGSENIGRSGAENRRAREAGMINQSLLVLGRVINALVEKSSHVPYRYRVRRTLTSPNLFDQRKQTDKATSGLTWRTNEDDHDRHRRPHEVQHGRNAKHPGLREPGKEHPEQARDRLNAELKFTREKNGVYLPVEAHQMMTDENRSLKDLVKELRQQGQLMADQAQEKEDENQSLKALVEDLRQQGQLMADQAREREDHLRRQLRTQELLIRAHSSTESRLDALAKKLVMTLDESTADVTGLH</sequence>
<comment type="caution">
    <text evidence="13">The sequence shown here is derived from an EMBL/GenBank/DDBJ whole genome shotgun (WGS) entry which is preliminary data.</text>
</comment>
<dbReference type="PRINTS" id="PR00380">
    <property type="entry name" value="KINESINHEAVY"/>
</dbReference>
<reference evidence="13 14" key="1">
    <citation type="journal article" name="Sci. Rep.">
        <title>Genome-scale phylogenetic analyses confirm Olpidium as the closest living zoosporic fungus to the non-flagellated, terrestrial fungi.</title>
        <authorList>
            <person name="Chang Y."/>
            <person name="Rochon D."/>
            <person name="Sekimoto S."/>
            <person name="Wang Y."/>
            <person name="Chovatia M."/>
            <person name="Sandor L."/>
            <person name="Salamov A."/>
            <person name="Grigoriev I.V."/>
            <person name="Stajich J.E."/>
            <person name="Spatafora J.W."/>
        </authorList>
    </citation>
    <scope>NUCLEOTIDE SEQUENCE [LARGE SCALE GENOMIC DNA]</scope>
    <source>
        <strain evidence="13">S191</strain>
    </source>
</reference>
<organism evidence="13 14">
    <name type="scientific">Olpidium bornovanus</name>
    <dbReference type="NCBI Taxonomy" id="278681"/>
    <lineage>
        <taxon>Eukaryota</taxon>
        <taxon>Fungi</taxon>
        <taxon>Fungi incertae sedis</taxon>
        <taxon>Olpidiomycota</taxon>
        <taxon>Olpidiomycotina</taxon>
        <taxon>Olpidiomycetes</taxon>
        <taxon>Olpidiales</taxon>
        <taxon>Olpidiaceae</taxon>
        <taxon>Olpidium</taxon>
    </lineage>
</organism>
<evidence type="ECO:0000256" key="8">
    <source>
        <dbReference type="PROSITE-ProRule" id="PRU00283"/>
    </source>
</evidence>
<dbReference type="GO" id="GO:0005524">
    <property type="term" value="F:ATP binding"/>
    <property type="evidence" value="ECO:0007669"/>
    <property type="project" value="UniProtKB-KW"/>
</dbReference>
<evidence type="ECO:0000256" key="2">
    <source>
        <dbReference type="ARBA" id="ARBA00022490"/>
    </source>
</evidence>
<evidence type="ECO:0000313" key="14">
    <source>
        <dbReference type="Proteomes" id="UP000673691"/>
    </source>
</evidence>
<dbReference type="InterPro" id="IPR019821">
    <property type="entry name" value="Kinesin_motor_CS"/>
</dbReference>
<keyword evidence="5 9" id="KW-0067">ATP-binding</keyword>
<dbReference type="Pfam" id="PF00225">
    <property type="entry name" value="Kinesin"/>
    <property type="match status" value="1"/>
</dbReference>
<dbReference type="Proteomes" id="UP000673691">
    <property type="component" value="Unassembled WGS sequence"/>
</dbReference>
<keyword evidence="14" id="KW-1185">Reference proteome</keyword>
<feature type="non-terminal residue" evidence="13">
    <location>
        <position position="289"/>
    </location>
</feature>
<keyword evidence="3 9" id="KW-0493">Microtubule</keyword>
<dbReference type="PANTHER" id="PTHR47970:SF12">
    <property type="entry name" value="KINESIN FAMILY MEMBER 11"/>
    <property type="match status" value="1"/>
</dbReference>
<evidence type="ECO:0000256" key="7">
    <source>
        <dbReference type="ARBA" id="ARBA00023212"/>
    </source>
</evidence>
<dbReference type="GO" id="GO:0005634">
    <property type="term" value="C:nucleus"/>
    <property type="evidence" value="ECO:0007669"/>
    <property type="project" value="TreeGrafter"/>
</dbReference>
<dbReference type="GO" id="GO:0005876">
    <property type="term" value="C:spindle microtubule"/>
    <property type="evidence" value="ECO:0007669"/>
    <property type="project" value="TreeGrafter"/>
</dbReference>
<dbReference type="SUPFAM" id="SSF52540">
    <property type="entry name" value="P-loop containing nucleoside triphosphate hydrolases"/>
    <property type="match status" value="1"/>
</dbReference>
<protein>
    <recommendedName>
        <fullName evidence="9">Kinesin-like protein</fullName>
    </recommendedName>
</protein>
<dbReference type="Gene3D" id="3.40.850.10">
    <property type="entry name" value="Kinesin motor domain"/>
    <property type="match status" value="1"/>
</dbReference>
<evidence type="ECO:0000256" key="9">
    <source>
        <dbReference type="RuleBase" id="RU000394"/>
    </source>
</evidence>
<proteinExistence type="inferred from homology"/>
<dbReference type="InterPro" id="IPR027417">
    <property type="entry name" value="P-loop_NTPase"/>
</dbReference>
<dbReference type="PROSITE" id="PS50067">
    <property type="entry name" value="KINESIN_MOTOR_2"/>
    <property type="match status" value="1"/>
</dbReference>
<gene>
    <name evidence="13" type="ORF">BJ554DRAFT_2581</name>
</gene>
<feature type="domain" description="Kinesin motor" evidence="12">
    <location>
        <begin position="1"/>
        <end position="93"/>
    </location>
</feature>
<dbReference type="EMBL" id="JAEFCI010010119">
    <property type="protein sequence ID" value="KAG5457412.1"/>
    <property type="molecule type" value="Genomic_DNA"/>
</dbReference>
<keyword evidence="10" id="KW-0175">Coiled coil</keyword>
<feature type="coiled-coil region" evidence="10">
    <location>
        <begin position="183"/>
        <end position="256"/>
    </location>
</feature>
<evidence type="ECO:0000256" key="1">
    <source>
        <dbReference type="ARBA" id="ARBA00004245"/>
    </source>
</evidence>
<evidence type="ECO:0000256" key="6">
    <source>
        <dbReference type="ARBA" id="ARBA00023175"/>
    </source>
</evidence>
<accession>A0A8H7ZQP7</accession>
<dbReference type="GO" id="GO:0072686">
    <property type="term" value="C:mitotic spindle"/>
    <property type="evidence" value="ECO:0007669"/>
    <property type="project" value="TreeGrafter"/>
</dbReference>